<dbReference type="InterPro" id="IPR050723">
    <property type="entry name" value="CFA/CMAS"/>
</dbReference>
<name>A0A2S1R6Z6_9ACTN</name>
<dbReference type="AlphaFoldDB" id="A0A2S1R6Z6"/>
<protein>
    <submittedName>
        <fullName evidence="1">Cyclopropane fatty acid synthase</fullName>
    </submittedName>
</protein>
<keyword evidence="2" id="KW-1185">Reference proteome</keyword>
<evidence type="ECO:0000313" key="2">
    <source>
        <dbReference type="Proteomes" id="UP000244928"/>
    </source>
</evidence>
<organism evidence="1 2">
    <name type="scientific">Dietzia lutea</name>
    <dbReference type="NCBI Taxonomy" id="546160"/>
    <lineage>
        <taxon>Bacteria</taxon>
        <taxon>Bacillati</taxon>
        <taxon>Actinomycetota</taxon>
        <taxon>Actinomycetes</taxon>
        <taxon>Mycobacteriales</taxon>
        <taxon>Dietziaceae</taxon>
        <taxon>Dietzia</taxon>
    </lineage>
</organism>
<evidence type="ECO:0000313" key="1">
    <source>
        <dbReference type="EMBL" id="AWH92035.1"/>
    </source>
</evidence>
<dbReference type="InterPro" id="IPR029063">
    <property type="entry name" value="SAM-dependent_MTases_sf"/>
</dbReference>
<accession>A0A2S1R6Z6</accession>
<sequence>MVRVEPQAVDLERWPALAPPSGAPGQPPVLIAQALRRSARELGLRIDYPDASAAGEYDAPVRVVLREPEHFWARLAEGGVVGLGESFMAGDWTTPDLCTAISTLAPWIAANADCAHPGERAYGRDGRGPVGGGRRRGGPVTVELEDSVPGALTSLYTDETMSTSGAVFASGGRTRTRLEDGTDVVHLEAPSPAPRRGDLGDAQRRSADTMLTLAGVEDGSQVLVATPGWGELPMRAAERGAHVRTMTASTERLSALGSRFAAAGLDEEISLFLGAPSDAAGVVDAVVAAEPGTTAGRAGHDEVIGAADRLLGPGGRLVVHTTVAPGRPTPAVVELAAWESRYVSEAGPPVAWSELVDAIGRAPRLTLRGRVETTAHHAETVRLWSETFAQRGRDAAALGFDAVYRRMWAFHLAVLEAGLRAGWAESVQVLATAEGAVSHRDGRVTT</sequence>
<dbReference type="EMBL" id="CP015449">
    <property type="protein sequence ID" value="AWH92035.1"/>
    <property type="molecule type" value="Genomic_DNA"/>
</dbReference>
<proteinExistence type="predicted"/>
<dbReference type="SUPFAM" id="SSF53335">
    <property type="entry name" value="S-adenosyl-L-methionine-dependent methyltransferases"/>
    <property type="match status" value="1"/>
</dbReference>
<dbReference type="Gene3D" id="3.40.50.150">
    <property type="entry name" value="Vaccinia Virus protein VP39"/>
    <property type="match status" value="1"/>
</dbReference>
<gene>
    <name evidence="1" type="ORF">A6035_07510</name>
</gene>
<dbReference type="Proteomes" id="UP000244928">
    <property type="component" value="Chromosome"/>
</dbReference>
<dbReference type="Pfam" id="PF02353">
    <property type="entry name" value="CMAS"/>
    <property type="match status" value="1"/>
</dbReference>
<dbReference type="PANTHER" id="PTHR43667:SF2">
    <property type="entry name" value="FATTY ACID C-METHYL TRANSFERASE"/>
    <property type="match status" value="1"/>
</dbReference>
<reference evidence="1 2" key="1">
    <citation type="submission" date="2016-04" db="EMBL/GenBank/DDBJ databases">
        <title>Complete genome sequence of Dietzia lutea YIM 80766T, a strain isolated from desert soil in Egypt.</title>
        <authorList>
            <person name="Zhao J."/>
            <person name="Hu B."/>
            <person name="Geng S."/>
            <person name="Nie Y."/>
            <person name="Tang Y."/>
        </authorList>
    </citation>
    <scope>NUCLEOTIDE SEQUENCE [LARGE SCALE GENOMIC DNA]</scope>
    <source>
        <strain evidence="1 2">YIM 80766</strain>
    </source>
</reference>
<dbReference type="KEGG" id="dlu:A6035_07510"/>
<dbReference type="PANTHER" id="PTHR43667">
    <property type="entry name" value="CYCLOPROPANE-FATTY-ACYL-PHOSPHOLIPID SYNTHASE"/>
    <property type="match status" value="1"/>
</dbReference>
<dbReference type="RefSeq" id="WP_108847286.1">
    <property type="nucleotide sequence ID" value="NZ_CP015449.1"/>
</dbReference>